<keyword evidence="3" id="KW-1185">Reference proteome</keyword>
<dbReference type="Proteomes" id="UP000784294">
    <property type="component" value="Unassembled WGS sequence"/>
</dbReference>
<feature type="region of interest" description="Disordered" evidence="1">
    <location>
        <begin position="1"/>
        <end position="26"/>
    </location>
</feature>
<proteinExistence type="predicted"/>
<reference evidence="2" key="1">
    <citation type="submission" date="2018-11" db="EMBL/GenBank/DDBJ databases">
        <authorList>
            <consortium name="Pathogen Informatics"/>
        </authorList>
    </citation>
    <scope>NUCLEOTIDE SEQUENCE</scope>
</reference>
<feature type="region of interest" description="Disordered" evidence="1">
    <location>
        <begin position="40"/>
        <end position="82"/>
    </location>
</feature>
<evidence type="ECO:0000313" key="3">
    <source>
        <dbReference type="Proteomes" id="UP000784294"/>
    </source>
</evidence>
<gene>
    <name evidence="2" type="ORF">PXEA_LOCUS13152</name>
</gene>
<evidence type="ECO:0000313" key="2">
    <source>
        <dbReference type="EMBL" id="VEL19712.1"/>
    </source>
</evidence>
<organism evidence="2 3">
    <name type="scientific">Protopolystoma xenopodis</name>
    <dbReference type="NCBI Taxonomy" id="117903"/>
    <lineage>
        <taxon>Eukaryota</taxon>
        <taxon>Metazoa</taxon>
        <taxon>Spiralia</taxon>
        <taxon>Lophotrochozoa</taxon>
        <taxon>Platyhelminthes</taxon>
        <taxon>Monogenea</taxon>
        <taxon>Polyopisthocotylea</taxon>
        <taxon>Polystomatidea</taxon>
        <taxon>Polystomatidae</taxon>
        <taxon>Protopolystoma</taxon>
    </lineage>
</organism>
<comment type="caution">
    <text evidence="2">The sequence shown here is derived from an EMBL/GenBank/DDBJ whole genome shotgun (WGS) entry which is preliminary data.</text>
</comment>
<dbReference type="AlphaFoldDB" id="A0A3S5A4M0"/>
<accession>A0A3S5A4M0</accession>
<sequence length="82" mass="8900">MSHAVPSGGYSLTGCQLTSGAPDDRVEMRVDEQVVRGLGVHGRPSRAHLKCQSHQKTTGRRSTLQKQSGRRSPRGTTCHTCN</sequence>
<protein>
    <submittedName>
        <fullName evidence="2">Uncharacterized protein</fullName>
    </submittedName>
</protein>
<name>A0A3S5A4M0_9PLAT</name>
<evidence type="ECO:0000256" key="1">
    <source>
        <dbReference type="SAM" id="MobiDB-lite"/>
    </source>
</evidence>
<dbReference type="EMBL" id="CAAALY010042866">
    <property type="protein sequence ID" value="VEL19712.1"/>
    <property type="molecule type" value="Genomic_DNA"/>
</dbReference>
<feature type="compositionally biased region" description="Basic residues" evidence="1">
    <location>
        <begin position="43"/>
        <end position="59"/>
    </location>
</feature>